<feature type="compositionally biased region" description="Basic and acidic residues" evidence="1">
    <location>
        <begin position="103"/>
        <end position="112"/>
    </location>
</feature>
<evidence type="ECO:0000313" key="2">
    <source>
        <dbReference type="EMBL" id="KAL1602457.1"/>
    </source>
</evidence>
<dbReference type="Proteomes" id="UP001521785">
    <property type="component" value="Unassembled WGS sequence"/>
</dbReference>
<gene>
    <name evidence="2" type="ORF">SLS60_005873</name>
</gene>
<feature type="region of interest" description="Disordered" evidence="1">
    <location>
        <begin position="335"/>
        <end position="358"/>
    </location>
</feature>
<feature type="compositionally biased region" description="Polar residues" evidence="1">
    <location>
        <begin position="392"/>
        <end position="406"/>
    </location>
</feature>
<feature type="compositionally biased region" description="Low complexity" evidence="1">
    <location>
        <begin position="441"/>
        <end position="452"/>
    </location>
</feature>
<proteinExistence type="predicted"/>
<evidence type="ECO:0000256" key="1">
    <source>
        <dbReference type="SAM" id="MobiDB-lite"/>
    </source>
</evidence>
<keyword evidence="3" id="KW-1185">Reference proteome</keyword>
<sequence length="550" mass="60844">MSDRFLHQHKGFTLVSKDDERGLEAYTTPDAPSPIYKSISDPESRHPLVCADSMSTFGGGGKTAATLGGSDDRRVDLIDESQLSNPFSASDRKNRQSKNQPHTHKELPDSFDQRFTYTKEPQPDKMLSTSVHKRSAPVDEPGVRSTRTRIDKLPAGSATVAGDKGHHLSAGLDEETIEGPASIEKSQHHGKRVKTGETPTNMAIAPVTYGARTVKNLIFYDDPAGLAAAEKFFRARKKVVHNRSLFWQVSHLPDDVGPDGPERWDPPFDVTQVPWPERSHTASTVAENGTAPIIQHSRGSTFLERATSSFKGFRAYHGNFVDISSQAAIVHKHHAEGHKFEDKNSEDAVPLAPSSARGSVQVTKGYYRGNHPGKQVFSASKAEQAMKITKPDSPTEQPPSLLTPQKNHVDSSSKRSSTSFGVLLMGSTKNKTDGRSGTKDAAASASSSSSISRGKNKRPTPEENAAMLIAYLNNWSYPQMSREGSFSYDQVQIKQHFMYLVRTDRVGPRHERANGGRRWVTLEWMRKYQVQGDWEERDGKAWAVDVEVRD</sequence>
<feature type="region of interest" description="Disordered" evidence="1">
    <location>
        <begin position="82"/>
        <end position="146"/>
    </location>
</feature>
<name>A0ABR3REZ6_9PLEO</name>
<feature type="region of interest" description="Disordered" evidence="1">
    <location>
        <begin position="379"/>
        <end position="460"/>
    </location>
</feature>
<feature type="region of interest" description="Disordered" evidence="1">
    <location>
        <begin position="1"/>
        <end position="50"/>
    </location>
</feature>
<accession>A0ABR3REZ6</accession>
<evidence type="ECO:0000313" key="3">
    <source>
        <dbReference type="Proteomes" id="UP001521785"/>
    </source>
</evidence>
<organism evidence="2 3">
    <name type="scientific">Paraconiothyrium brasiliense</name>
    <dbReference type="NCBI Taxonomy" id="300254"/>
    <lineage>
        <taxon>Eukaryota</taxon>
        <taxon>Fungi</taxon>
        <taxon>Dikarya</taxon>
        <taxon>Ascomycota</taxon>
        <taxon>Pezizomycotina</taxon>
        <taxon>Dothideomycetes</taxon>
        <taxon>Pleosporomycetidae</taxon>
        <taxon>Pleosporales</taxon>
        <taxon>Massarineae</taxon>
        <taxon>Didymosphaeriaceae</taxon>
        <taxon>Paraconiothyrium</taxon>
    </lineage>
</organism>
<comment type="caution">
    <text evidence="2">The sequence shown here is derived from an EMBL/GenBank/DDBJ whole genome shotgun (WGS) entry which is preliminary data.</text>
</comment>
<reference evidence="2 3" key="1">
    <citation type="submission" date="2024-02" db="EMBL/GenBank/DDBJ databases">
        <title>De novo assembly and annotation of 12 fungi associated with fruit tree decline syndrome in Ontario, Canada.</title>
        <authorList>
            <person name="Sulman M."/>
            <person name="Ellouze W."/>
            <person name="Ilyukhin E."/>
        </authorList>
    </citation>
    <scope>NUCLEOTIDE SEQUENCE [LARGE SCALE GENOMIC DNA]</scope>
    <source>
        <strain evidence="2 3">M42-189</strain>
    </source>
</reference>
<feature type="compositionally biased region" description="Basic and acidic residues" evidence="1">
    <location>
        <begin position="337"/>
        <end position="346"/>
    </location>
</feature>
<protein>
    <submittedName>
        <fullName evidence="2">Uncharacterized protein</fullName>
    </submittedName>
</protein>
<dbReference type="EMBL" id="JAKJXO020000007">
    <property type="protein sequence ID" value="KAL1602457.1"/>
    <property type="molecule type" value="Genomic_DNA"/>
</dbReference>
<feature type="region of interest" description="Disordered" evidence="1">
    <location>
        <begin position="55"/>
        <end position="74"/>
    </location>
</feature>